<reference evidence="1" key="1">
    <citation type="journal article" date="2021" name="PeerJ">
        <title>Extensive microbial diversity within the chicken gut microbiome revealed by metagenomics and culture.</title>
        <authorList>
            <person name="Gilroy R."/>
            <person name="Ravi A."/>
            <person name="Getino M."/>
            <person name="Pursley I."/>
            <person name="Horton D.L."/>
            <person name="Alikhan N.F."/>
            <person name="Baker D."/>
            <person name="Gharbi K."/>
            <person name="Hall N."/>
            <person name="Watson M."/>
            <person name="Adriaenssens E.M."/>
            <person name="Foster-Nyarko E."/>
            <person name="Jarju S."/>
            <person name="Secka A."/>
            <person name="Antonio M."/>
            <person name="Oren A."/>
            <person name="Chaudhuri R.R."/>
            <person name="La Ragione R."/>
            <person name="Hildebrand F."/>
            <person name="Pallen M.J."/>
        </authorList>
    </citation>
    <scope>NUCLEOTIDE SEQUENCE</scope>
    <source>
        <strain evidence="1">14324</strain>
    </source>
</reference>
<reference evidence="1" key="2">
    <citation type="submission" date="2021-04" db="EMBL/GenBank/DDBJ databases">
        <authorList>
            <person name="Gilroy R."/>
        </authorList>
    </citation>
    <scope>NUCLEOTIDE SEQUENCE</scope>
    <source>
        <strain evidence="1">14324</strain>
    </source>
</reference>
<accession>A0A9D2DUM6</accession>
<evidence type="ECO:0000313" key="2">
    <source>
        <dbReference type="Proteomes" id="UP000824041"/>
    </source>
</evidence>
<organism evidence="1 2">
    <name type="scientific">Candidatus Blautia faecigallinarum</name>
    <dbReference type="NCBI Taxonomy" id="2838488"/>
    <lineage>
        <taxon>Bacteria</taxon>
        <taxon>Bacillati</taxon>
        <taxon>Bacillota</taxon>
        <taxon>Clostridia</taxon>
        <taxon>Lachnospirales</taxon>
        <taxon>Lachnospiraceae</taxon>
        <taxon>Blautia</taxon>
    </lineage>
</organism>
<dbReference type="AlphaFoldDB" id="A0A9D2DUM6"/>
<gene>
    <name evidence="1" type="ORF">IAA21_11130</name>
</gene>
<proteinExistence type="predicted"/>
<sequence>MEEQTYDKLELTRTDPKICLEFPRHSSNTEEIRGQVRALLVCALEEQMDKFYIV</sequence>
<comment type="caution">
    <text evidence="1">The sequence shown here is derived from an EMBL/GenBank/DDBJ whole genome shotgun (WGS) entry which is preliminary data.</text>
</comment>
<evidence type="ECO:0000313" key="1">
    <source>
        <dbReference type="EMBL" id="HIZ23330.1"/>
    </source>
</evidence>
<protein>
    <submittedName>
        <fullName evidence="1">Uncharacterized protein</fullName>
    </submittedName>
</protein>
<dbReference type="EMBL" id="DXBU01000148">
    <property type="protein sequence ID" value="HIZ23330.1"/>
    <property type="molecule type" value="Genomic_DNA"/>
</dbReference>
<name>A0A9D2DUM6_9FIRM</name>
<dbReference type="Proteomes" id="UP000824041">
    <property type="component" value="Unassembled WGS sequence"/>
</dbReference>